<protein>
    <submittedName>
        <fullName evidence="1">Glycine cleavage system protein T</fullName>
    </submittedName>
</protein>
<evidence type="ECO:0000313" key="1">
    <source>
        <dbReference type="EMBL" id="PHQ24524.1"/>
    </source>
</evidence>
<evidence type="ECO:0000313" key="2">
    <source>
        <dbReference type="Proteomes" id="UP000229044"/>
    </source>
</evidence>
<dbReference type="SUPFAM" id="SSF103025">
    <property type="entry name" value="Folate-binding domain"/>
    <property type="match status" value="1"/>
</dbReference>
<dbReference type="NCBIfam" id="TIGR03317">
    <property type="entry name" value="ygfZ_signature"/>
    <property type="match status" value="1"/>
</dbReference>
<reference evidence="1 2" key="1">
    <citation type="submission" date="2017-09" db="EMBL/GenBank/DDBJ databases">
        <title>The draft genome sequences of Marinobacter guineae M3B.</title>
        <authorList>
            <person name="Cao J."/>
        </authorList>
    </citation>
    <scope>NUCLEOTIDE SEQUENCE [LARGE SCALE GENOMIC DNA]</scope>
    <source>
        <strain evidence="1 2">M3B</strain>
    </source>
</reference>
<dbReference type="Proteomes" id="UP000229044">
    <property type="component" value="Unassembled WGS sequence"/>
</dbReference>
<gene>
    <name evidence="1" type="ORF">CLH62_16635</name>
</gene>
<dbReference type="InterPro" id="IPR017703">
    <property type="entry name" value="YgfZ/GCV_T_CS"/>
</dbReference>
<dbReference type="SUPFAM" id="SSF101790">
    <property type="entry name" value="Aminomethyltransferase beta-barrel domain"/>
    <property type="match status" value="1"/>
</dbReference>
<accession>A0A2G1VCS5</accession>
<dbReference type="AlphaFoldDB" id="A0A2G1VCS5"/>
<dbReference type="Gene3D" id="3.30.70.1400">
    <property type="entry name" value="Aminomethyltransferase beta-barrel domains"/>
    <property type="match status" value="1"/>
</dbReference>
<dbReference type="RefSeq" id="WP_099619302.1">
    <property type="nucleotide sequence ID" value="NZ_KZ319341.1"/>
</dbReference>
<dbReference type="EMBL" id="NTFI01000005">
    <property type="protein sequence ID" value="PHQ24524.1"/>
    <property type="molecule type" value="Genomic_DNA"/>
</dbReference>
<organism evidence="1 2">
    <name type="scientific">Marinobacter guineae</name>
    <dbReference type="NCBI Taxonomy" id="432303"/>
    <lineage>
        <taxon>Bacteria</taxon>
        <taxon>Pseudomonadati</taxon>
        <taxon>Pseudomonadota</taxon>
        <taxon>Gammaproteobacteria</taxon>
        <taxon>Pseudomonadales</taxon>
        <taxon>Marinobacteraceae</taxon>
        <taxon>Marinobacter</taxon>
    </lineage>
</organism>
<proteinExistence type="predicted"/>
<dbReference type="InterPro" id="IPR029043">
    <property type="entry name" value="GcvT/YgfZ_C"/>
</dbReference>
<dbReference type="Gene3D" id="2.40.30.160">
    <property type="match status" value="1"/>
</dbReference>
<dbReference type="GO" id="GO:0016226">
    <property type="term" value="P:iron-sulfur cluster assembly"/>
    <property type="evidence" value="ECO:0007669"/>
    <property type="project" value="TreeGrafter"/>
</dbReference>
<keyword evidence="2" id="KW-1185">Reference proteome</keyword>
<dbReference type="OrthoDB" id="9796287at2"/>
<dbReference type="PANTHER" id="PTHR22602:SF0">
    <property type="entry name" value="TRANSFERASE CAF17, MITOCHONDRIAL-RELATED"/>
    <property type="match status" value="1"/>
</dbReference>
<name>A0A2G1VCS5_9GAMM</name>
<dbReference type="PANTHER" id="PTHR22602">
    <property type="entry name" value="TRANSFERASE CAF17, MITOCHONDRIAL-RELATED"/>
    <property type="match status" value="1"/>
</dbReference>
<comment type="caution">
    <text evidence="1">The sequence shown here is derived from an EMBL/GenBank/DDBJ whole genome shotgun (WGS) entry which is preliminary data.</text>
</comment>
<dbReference type="InterPro" id="IPR045179">
    <property type="entry name" value="YgfZ/GcvT"/>
</dbReference>
<sequence length="331" mass="35764">MNDPDTPLPAVADFPLPGDGWTVLSDRIIVRISGPGTDKFLQGQFSQNLNEVTAGHSPRAAASTPKGRAYCLTRMVRDGEDILMDFSSDLADDTLTHLRKYLMLFRGTSMDVIPAASLVGILGNRVAETVAGNAMNNLKEPGDSAELNTGFLVRTEPTAEGTARFEFWQTTGNEIGLDTTGQLPQADWYASEITAGVASLTATTRESFVPQMLNWQHLGGVHFKKGCYTGQEVIARMHFLGQLKKSLFRFRIKQAGELPVPGSALVAGERSVGEVVNAVKYQDGSGELLAVVRHDAAEKNLHPEGQPNAALVPMPLPYAVPEREKSAQSDT</sequence>